<comment type="caution">
    <text evidence="2">The sequence shown here is derived from an EMBL/GenBank/DDBJ whole genome shotgun (WGS) entry which is preliminary data.</text>
</comment>
<name>A0A6V7GXH7_9HYME</name>
<dbReference type="OrthoDB" id="342281at2759"/>
<feature type="compositionally biased region" description="Basic and acidic residues" evidence="1">
    <location>
        <begin position="131"/>
        <end position="141"/>
    </location>
</feature>
<evidence type="ECO:0000313" key="3">
    <source>
        <dbReference type="Proteomes" id="UP000752696"/>
    </source>
</evidence>
<reference evidence="2" key="1">
    <citation type="submission" date="2020-07" db="EMBL/GenBank/DDBJ databases">
        <authorList>
            <person name="Nazaruddin N."/>
        </authorList>
    </citation>
    <scope>NUCLEOTIDE SEQUENCE</scope>
</reference>
<gene>
    <name evidence="2" type="ORF">MHI_LOCUS174352</name>
</gene>
<feature type="region of interest" description="Disordered" evidence="1">
    <location>
        <begin position="46"/>
        <end position="76"/>
    </location>
</feature>
<dbReference type="AlphaFoldDB" id="A0A6V7GXH7"/>
<feature type="region of interest" description="Disordered" evidence="1">
    <location>
        <begin position="1"/>
        <end position="29"/>
    </location>
</feature>
<evidence type="ECO:0000313" key="2">
    <source>
        <dbReference type="EMBL" id="CAD1470014.1"/>
    </source>
</evidence>
<dbReference type="Proteomes" id="UP000752696">
    <property type="component" value="Unassembled WGS sequence"/>
</dbReference>
<sequence>MENEQRHYELRSGSRSRSRTPLVQSSTTTIEPETLEHHYHLRNLSRERSRTPGEIANVKRSGRILSGSGSKTNDQNVGTITETKKEIVTVDTTLGNKSKHVENSSFYTKKGERRSERQKAKKKIFANGQTDNKEDSLTHKSEKGDKSIFLHRTFTSNYSSEETEQEDTSHKPCSAHEIYKQAGDWWDVFPKTDYTYSEKSKCRYEIAPGILAMPNMSRRSIHSNTDNSNQFLCTPPENDTCETTTNIEKEKETKTKNSTLNEFYGSHIPKPDKAKVQYTKKHVEQYHHHREVIYAEPDSLTNLRSRFVMYLKFTCTTKTISNNYNQRNKMVQRFMNFVSIIVSWFSKFLEFLKLKTVKRREYYATYEYKEYESKYSKIWKYVDHCLQYVYLFMVRVFFFDSWLLSHVSNARRWIHQRNPKIFWLASLPLLLLTGTYIVQKQSFISLDSLRNIPYDVTETSNRIFNDIISLSISQSDLFVQYIKKLKDLSLYFVPGVNVSSPEMP</sequence>
<proteinExistence type="predicted"/>
<feature type="compositionally biased region" description="Polar residues" evidence="1">
    <location>
        <begin position="67"/>
        <end position="76"/>
    </location>
</feature>
<evidence type="ECO:0000256" key="1">
    <source>
        <dbReference type="SAM" id="MobiDB-lite"/>
    </source>
</evidence>
<accession>A0A6V7GXH7</accession>
<dbReference type="EMBL" id="CAJDYZ010003345">
    <property type="protein sequence ID" value="CAD1470014.1"/>
    <property type="molecule type" value="Genomic_DNA"/>
</dbReference>
<organism evidence="2 3">
    <name type="scientific">Heterotrigona itama</name>
    <dbReference type="NCBI Taxonomy" id="395501"/>
    <lineage>
        <taxon>Eukaryota</taxon>
        <taxon>Metazoa</taxon>
        <taxon>Ecdysozoa</taxon>
        <taxon>Arthropoda</taxon>
        <taxon>Hexapoda</taxon>
        <taxon>Insecta</taxon>
        <taxon>Pterygota</taxon>
        <taxon>Neoptera</taxon>
        <taxon>Endopterygota</taxon>
        <taxon>Hymenoptera</taxon>
        <taxon>Apocrita</taxon>
        <taxon>Aculeata</taxon>
        <taxon>Apoidea</taxon>
        <taxon>Anthophila</taxon>
        <taxon>Apidae</taxon>
        <taxon>Heterotrigona</taxon>
    </lineage>
</organism>
<keyword evidence="3" id="KW-1185">Reference proteome</keyword>
<feature type="compositionally biased region" description="Polar residues" evidence="1">
    <location>
        <begin position="13"/>
        <end position="29"/>
    </location>
</feature>
<protein>
    <submittedName>
        <fullName evidence="2">Uncharacterized protein</fullName>
    </submittedName>
</protein>
<feature type="compositionally biased region" description="Basic and acidic residues" evidence="1">
    <location>
        <begin position="1"/>
        <end position="12"/>
    </location>
</feature>
<feature type="region of interest" description="Disordered" evidence="1">
    <location>
        <begin position="103"/>
        <end position="141"/>
    </location>
</feature>
<feature type="compositionally biased region" description="Basic and acidic residues" evidence="1">
    <location>
        <begin position="109"/>
        <end position="118"/>
    </location>
</feature>